<protein>
    <submittedName>
        <fullName evidence="1">Uncharacterized protein</fullName>
    </submittedName>
</protein>
<reference evidence="1" key="3">
    <citation type="submission" date="2025-09" db="UniProtKB">
        <authorList>
            <consortium name="Ensembl"/>
        </authorList>
    </citation>
    <scope>IDENTIFICATION</scope>
</reference>
<accession>A0A8U7M911</accession>
<dbReference type="Proteomes" id="UP000694553">
    <property type="component" value="Unassembled WGS sequence"/>
</dbReference>
<organism evidence="1 2">
    <name type="scientific">Corvus moneduloides</name>
    <name type="common">New Caledonian crow</name>
    <dbReference type="NCBI Taxonomy" id="1196302"/>
    <lineage>
        <taxon>Eukaryota</taxon>
        <taxon>Metazoa</taxon>
        <taxon>Chordata</taxon>
        <taxon>Craniata</taxon>
        <taxon>Vertebrata</taxon>
        <taxon>Euteleostomi</taxon>
        <taxon>Archelosauria</taxon>
        <taxon>Archosauria</taxon>
        <taxon>Dinosauria</taxon>
        <taxon>Saurischia</taxon>
        <taxon>Theropoda</taxon>
        <taxon>Coelurosauria</taxon>
        <taxon>Aves</taxon>
        <taxon>Neognathae</taxon>
        <taxon>Neoaves</taxon>
        <taxon>Telluraves</taxon>
        <taxon>Australaves</taxon>
        <taxon>Passeriformes</taxon>
        <taxon>Corvoidea</taxon>
        <taxon>Corvidae</taxon>
        <taxon>Corvus</taxon>
    </lineage>
</organism>
<reference evidence="2" key="1">
    <citation type="submission" date="2019-10" db="EMBL/GenBank/DDBJ databases">
        <title>Corvus moneduloides (New Caledonian crow) genome, bCorMon1, primary haplotype.</title>
        <authorList>
            <person name="Rutz C."/>
            <person name="Fungtammasan C."/>
            <person name="Mountcastle J."/>
            <person name="Formenti G."/>
            <person name="Chow W."/>
            <person name="Howe K."/>
            <person name="Steele M.P."/>
            <person name="Fernandes J."/>
            <person name="Gilbert M.T.P."/>
            <person name="Fedrigo O."/>
            <person name="Jarvis E.D."/>
            <person name="Gemmell N."/>
        </authorList>
    </citation>
    <scope>NUCLEOTIDE SEQUENCE [LARGE SCALE GENOMIC DNA]</scope>
</reference>
<name>A0A8U7M911_CORMO</name>
<evidence type="ECO:0000313" key="1">
    <source>
        <dbReference type="Ensembl" id="ENSCMUP00000032103.1"/>
    </source>
</evidence>
<sequence length="100" mass="11253">TGRAYWWDEEAVGILERLWGKVLVRKSLRDGGLGIALCFLLSMESFQEFSLLAFPFRKDTSDCSEPANGPSQMEALSLESASREAYFSRVETFTISFGML</sequence>
<reference evidence="1" key="2">
    <citation type="submission" date="2025-08" db="UniProtKB">
        <authorList>
            <consortium name="Ensembl"/>
        </authorList>
    </citation>
    <scope>IDENTIFICATION</scope>
</reference>
<proteinExistence type="predicted"/>
<keyword evidence="2" id="KW-1185">Reference proteome</keyword>
<dbReference type="Ensembl" id="ENSCMUT00000037534.1">
    <property type="protein sequence ID" value="ENSCMUP00000032103.1"/>
    <property type="gene ID" value="ENSCMUG00000018427.1"/>
</dbReference>
<dbReference type="AlphaFoldDB" id="A0A8U7M911"/>
<evidence type="ECO:0000313" key="2">
    <source>
        <dbReference type="Proteomes" id="UP000694553"/>
    </source>
</evidence>